<evidence type="ECO:0000313" key="2">
    <source>
        <dbReference type="Proteomes" id="UP000823775"/>
    </source>
</evidence>
<keyword evidence="2" id="KW-1185">Reference proteome</keyword>
<feature type="non-terminal residue" evidence="1">
    <location>
        <position position="1"/>
    </location>
</feature>
<sequence>KIIQDIDGVMLLKASLAIKALMVALNTMAHEVPSQYLDSFGKQQGEYEKLLLSTRNEDFVKDSVDEEQNILPPPLNRKLSPEAPVFVPKSVILKYKEPKAVASVFSPTNAYAIDFVIPQKFKDQTRESKR</sequence>
<dbReference type="EMBL" id="JACEIK010001511">
    <property type="protein sequence ID" value="MCD7469959.1"/>
    <property type="molecule type" value="Genomic_DNA"/>
</dbReference>
<comment type="caution">
    <text evidence="1">The sequence shown here is derived from an EMBL/GenBank/DDBJ whole genome shotgun (WGS) entry which is preliminary data.</text>
</comment>
<accession>A0ABS8THD3</accession>
<gene>
    <name evidence="1" type="ORF">HAX54_009454</name>
</gene>
<name>A0ABS8THD3_DATST</name>
<proteinExistence type="predicted"/>
<feature type="non-terminal residue" evidence="1">
    <location>
        <position position="130"/>
    </location>
</feature>
<reference evidence="1 2" key="1">
    <citation type="journal article" date="2021" name="BMC Genomics">
        <title>Datura genome reveals duplications of psychoactive alkaloid biosynthetic genes and high mutation rate following tissue culture.</title>
        <authorList>
            <person name="Rajewski A."/>
            <person name="Carter-House D."/>
            <person name="Stajich J."/>
            <person name="Litt A."/>
        </authorList>
    </citation>
    <scope>NUCLEOTIDE SEQUENCE [LARGE SCALE GENOMIC DNA]</scope>
    <source>
        <strain evidence="1">AR-01</strain>
    </source>
</reference>
<evidence type="ECO:0000313" key="1">
    <source>
        <dbReference type="EMBL" id="MCD7469959.1"/>
    </source>
</evidence>
<organism evidence="1 2">
    <name type="scientific">Datura stramonium</name>
    <name type="common">Jimsonweed</name>
    <name type="synonym">Common thornapple</name>
    <dbReference type="NCBI Taxonomy" id="4076"/>
    <lineage>
        <taxon>Eukaryota</taxon>
        <taxon>Viridiplantae</taxon>
        <taxon>Streptophyta</taxon>
        <taxon>Embryophyta</taxon>
        <taxon>Tracheophyta</taxon>
        <taxon>Spermatophyta</taxon>
        <taxon>Magnoliopsida</taxon>
        <taxon>eudicotyledons</taxon>
        <taxon>Gunneridae</taxon>
        <taxon>Pentapetalae</taxon>
        <taxon>asterids</taxon>
        <taxon>lamiids</taxon>
        <taxon>Solanales</taxon>
        <taxon>Solanaceae</taxon>
        <taxon>Solanoideae</taxon>
        <taxon>Datureae</taxon>
        <taxon>Datura</taxon>
    </lineage>
</organism>
<protein>
    <submittedName>
        <fullName evidence="1">Uncharacterized protein</fullName>
    </submittedName>
</protein>
<dbReference type="Proteomes" id="UP000823775">
    <property type="component" value="Unassembled WGS sequence"/>
</dbReference>